<dbReference type="EMBL" id="NMRN01000018">
    <property type="protein sequence ID" value="PAS93370.1"/>
    <property type="molecule type" value="Genomic_DNA"/>
</dbReference>
<dbReference type="InterPro" id="IPR000160">
    <property type="entry name" value="GGDEF_dom"/>
</dbReference>
<dbReference type="Gene3D" id="3.30.70.270">
    <property type="match status" value="1"/>
</dbReference>
<dbReference type="EMBL" id="MDUX01000022">
    <property type="protein sequence ID" value="KAF7599361.1"/>
    <property type="molecule type" value="Genomic_DNA"/>
</dbReference>
<dbReference type="InterPro" id="IPR035919">
    <property type="entry name" value="EAL_sf"/>
</dbReference>
<dbReference type="PROSITE" id="PS50113">
    <property type="entry name" value="PAC"/>
    <property type="match status" value="2"/>
</dbReference>
<reference evidence="5 8" key="1">
    <citation type="submission" date="2016-08" db="EMBL/GenBank/DDBJ databases">
        <title>Candidatus Dactylopiibacterium carminicum genome sequence.</title>
        <authorList>
            <person name="Ramirez-Puebla S.T."/>
            <person name="Ormeno-Orrillo E."/>
            <person name="Vera-Ponce De Leon A."/>
            <person name="Luis L."/>
            <person name="Sanchez-Flores A."/>
            <person name="Monica R."/>
            <person name="Martinez-Romero E."/>
        </authorList>
    </citation>
    <scope>NUCLEOTIDE SEQUENCE [LARGE SCALE GENOMIC DNA]</scope>
    <source>
        <strain evidence="5">END1</strain>
    </source>
</reference>
<dbReference type="SUPFAM" id="SSF55073">
    <property type="entry name" value="Nucleotide cyclase"/>
    <property type="match status" value="1"/>
</dbReference>
<dbReference type="PROSITE" id="PS50887">
    <property type="entry name" value="GGDEF"/>
    <property type="match status" value="1"/>
</dbReference>
<evidence type="ECO:0000313" key="5">
    <source>
        <dbReference type="EMBL" id="KAF7599361.1"/>
    </source>
</evidence>
<dbReference type="GO" id="GO:0006355">
    <property type="term" value="P:regulation of DNA-templated transcription"/>
    <property type="evidence" value="ECO:0007669"/>
    <property type="project" value="InterPro"/>
</dbReference>
<dbReference type="NCBIfam" id="TIGR00229">
    <property type="entry name" value="sensory_box"/>
    <property type="match status" value="1"/>
</dbReference>
<feature type="domain" description="PAC" evidence="2">
    <location>
        <begin position="16"/>
        <end position="69"/>
    </location>
</feature>
<evidence type="ECO:0000259" key="3">
    <source>
        <dbReference type="PROSITE" id="PS50883"/>
    </source>
</evidence>
<dbReference type="SMART" id="SM00052">
    <property type="entry name" value="EAL"/>
    <property type="match status" value="1"/>
</dbReference>
<dbReference type="Pfam" id="PF00563">
    <property type="entry name" value="EAL"/>
    <property type="match status" value="1"/>
</dbReference>
<dbReference type="CDD" id="cd00130">
    <property type="entry name" value="PAS"/>
    <property type="match status" value="1"/>
</dbReference>
<dbReference type="InterPro" id="IPR013767">
    <property type="entry name" value="PAS_fold"/>
</dbReference>
<dbReference type="Pfam" id="PF00990">
    <property type="entry name" value="GGDEF"/>
    <property type="match status" value="1"/>
</dbReference>
<organism evidence="6 7">
    <name type="scientific">Candidatus Dactylopiibacterium carminicum</name>
    <dbReference type="NCBI Taxonomy" id="857335"/>
    <lineage>
        <taxon>Bacteria</taxon>
        <taxon>Pseudomonadati</taxon>
        <taxon>Pseudomonadota</taxon>
        <taxon>Betaproteobacteria</taxon>
        <taxon>Rhodocyclales</taxon>
        <taxon>Rhodocyclaceae</taxon>
        <taxon>Candidatus Dactylopiibacterium</taxon>
    </lineage>
</organism>
<dbReference type="Pfam" id="PF00989">
    <property type="entry name" value="PAS"/>
    <property type="match status" value="1"/>
</dbReference>
<dbReference type="OrthoDB" id="8588402at2"/>
<dbReference type="InterPro" id="IPR000014">
    <property type="entry name" value="PAS"/>
</dbReference>
<dbReference type="Gene3D" id="3.20.20.450">
    <property type="entry name" value="EAL domain"/>
    <property type="match status" value="1"/>
</dbReference>
<dbReference type="RefSeq" id="WP_095524431.1">
    <property type="nucleotide sequence ID" value="NZ_MDUX01000022.1"/>
</dbReference>
<evidence type="ECO:0000259" key="2">
    <source>
        <dbReference type="PROSITE" id="PS50113"/>
    </source>
</evidence>
<dbReference type="InterPro" id="IPR001610">
    <property type="entry name" value="PAC"/>
</dbReference>
<feature type="domain" description="PAC" evidence="2">
    <location>
        <begin position="139"/>
        <end position="191"/>
    </location>
</feature>
<dbReference type="PANTHER" id="PTHR44757:SF2">
    <property type="entry name" value="BIOFILM ARCHITECTURE MAINTENANCE PROTEIN MBAA"/>
    <property type="match status" value="1"/>
</dbReference>
<comment type="caution">
    <text evidence="6">The sequence shown here is derived from an EMBL/GenBank/DDBJ whole genome shotgun (WGS) entry which is preliminary data.</text>
</comment>
<evidence type="ECO:0000313" key="7">
    <source>
        <dbReference type="Proteomes" id="UP000216107"/>
    </source>
</evidence>
<dbReference type="PANTHER" id="PTHR44757">
    <property type="entry name" value="DIGUANYLATE CYCLASE DGCP"/>
    <property type="match status" value="1"/>
</dbReference>
<dbReference type="CDD" id="cd01948">
    <property type="entry name" value="EAL"/>
    <property type="match status" value="1"/>
</dbReference>
<dbReference type="InterPro" id="IPR000700">
    <property type="entry name" value="PAS-assoc_C"/>
</dbReference>
<dbReference type="InterPro" id="IPR035965">
    <property type="entry name" value="PAS-like_dom_sf"/>
</dbReference>
<dbReference type="FunFam" id="3.30.70.270:FF:000001">
    <property type="entry name" value="Diguanylate cyclase domain protein"/>
    <property type="match status" value="1"/>
</dbReference>
<dbReference type="SUPFAM" id="SSF141868">
    <property type="entry name" value="EAL domain-like"/>
    <property type="match status" value="1"/>
</dbReference>
<dbReference type="InterPro" id="IPR029787">
    <property type="entry name" value="Nucleotide_cyclase"/>
</dbReference>
<sequence length="633" mass="72139">MLDYFRDSTLARRQFFDREYRIVRHDDQRIIWVHGLGKLELDEAGNPVRMTGTIQDISARRVADERLRLFHEVFQAATEGIIVTSSEGHIIEVNPAFTAITGYPAEEAVGKTPRLLKSGYQDIEFYQHLWAALLDQGVWAGEFVNKRKDGTLFTQQSRIGAIRNSQGEITRFAALISDVTSLKESQRQVEYLAYHDGLTGALNRTSLYAQMLKAINKSQKTGEMLAVCYLDIDNFKPVNDEWGHDFGDRLLVEAVNRLQTCIRASDAVARLGGDEFVVLLCGIKHAEAIAETVERILRSASEPYTIDEIIVVTTISVGIAVYPDELAQDPDTLIRNADHAMYEAKRSGKNRMHFFDQEGDRKQREFQTQYARLSSALEYSEFRLHYQPKVALRTGEVMGVEALIRWQHPTEGLLPPGDFLPVIESTELTLPVGEWVLHETLRQKQRWQKQGINLSVSINVFAKHLQRPDFAERLQRILARFPEVDPTGLELEILETTAMENLDDIIRCLDECRRIGVRFSLDDFGTGYSSLTYFRKLPVDAVKIDRSFVRDMLGNRNDQALVRSIVSMARTLGRQVIAEGVETLEHGDYLIDYGCDQAQGFGVARPMPPEMLPDWIARWQMPEGWRARQDRTG</sequence>
<dbReference type="NCBIfam" id="TIGR00254">
    <property type="entry name" value="GGDEF"/>
    <property type="match status" value="1"/>
</dbReference>
<feature type="domain" description="GGDEF" evidence="4">
    <location>
        <begin position="223"/>
        <end position="357"/>
    </location>
</feature>
<dbReference type="Gene3D" id="2.10.70.100">
    <property type="match status" value="1"/>
</dbReference>
<reference evidence="6 7" key="2">
    <citation type="submission" date="2017-07" db="EMBL/GenBank/DDBJ databases">
        <title>Candidatus Dactylopiibacterium carminicum, a nitrogen-fixing symbiont of the cochineal insect Dactylopius coccus and Dactylopius opuntiae (Hemiptera: Coccoidea: Dactylopiidae).</title>
        <authorList>
            <person name="Vera A."/>
        </authorList>
    </citation>
    <scope>NUCLEOTIDE SEQUENCE [LARGE SCALE GENOMIC DNA]</scope>
    <source>
        <strain evidence="6 7">NFDCM</strain>
    </source>
</reference>
<feature type="domain" description="PAS" evidence="1">
    <location>
        <begin position="66"/>
        <end position="112"/>
    </location>
</feature>
<protein>
    <submittedName>
        <fullName evidence="6">Diguanylate cyclase</fullName>
    </submittedName>
</protein>
<dbReference type="SMART" id="SM00086">
    <property type="entry name" value="PAC"/>
    <property type="match status" value="2"/>
</dbReference>
<dbReference type="AlphaFoldDB" id="A0A272EUE4"/>
<dbReference type="SMART" id="SM00091">
    <property type="entry name" value="PAS"/>
    <property type="match status" value="1"/>
</dbReference>
<dbReference type="Gene3D" id="3.30.450.20">
    <property type="entry name" value="PAS domain"/>
    <property type="match status" value="1"/>
</dbReference>
<dbReference type="InterPro" id="IPR001633">
    <property type="entry name" value="EAL_dom"/>
</dbReference>
<feature type="domain" description="EAL" evidence="3">
    <location>
        <begin position="366"/>
        <end position="620"/>
    </location>
</feature>
<keyword evidence="8" id="KW-1185">Reference proteome</keyword>
<evidence type="ECO:0000259" key="4">
    <source>
        <dbReference type="PROSITE" id="PS50887"/>
    </source>
</evidence>
<dbReference type="InterPro" id="IPR052155">
    <property type="entry name" value="Biofilm_reg_signaling"/>
</dbReference>
<accession>A0A272EUE4</accession>
<name>A0A272EUE4_9RHOO</name>
<dbReference type="PROSITE" id="PS50883">
    <property type="entry name" value="EAL"/>
    <property type="match status" value="1"/>
</dbReference>
<dbReference type="InterPro" id="IPR043128">
    <property type="entry name" value="Rev_trsase/Diguanyl_cyclase"/>
</dbReference>
<dbReference type="Proteomes" id="UP000623509">
    <property type="component" value="Unassembled WGS sequence"/>
</dbReference>
<proteinExistence type="predicted"/>
<dbReference type="CDD" id="cd01949">
    <property type="entry name" value="GGDEF"/>
    <property type="match status" value="1"/>
</dbReference>
<dbReference type="Proteomes" id="UP000216107">
    <property type="component" value="Unassembled WGS sequence"/>
</dbReference>
<dbReference type="PROSITE" id="PS50112">
    <property type="entry name" value="PAS"/>
    <property type="match status" value="1"/>
</dbReference>
<dbReference type="GO" id="GO:0003824">
    <property type="term" value="F:catalytic activity"/>
    <property type="evidence" value="ECO:0007669"/>
    <property type="project" value="UniProtKB-ARBA"/>
</dbReference>
<dbReference type="SMART" id="SM00267">
    <property type="entry name" value="GGDEF"/>
    <property type="match status" value="1"/>
</dbReference>
<gene>
    <name evidence="5" type="ORF">BGI27_08340</name>
    <name evidence="6" type="ORF">CGU29_07990</name>
</gene>
<evidence type="ECO:0000313" key="6">
    <source>
        <dbReference type="EMBL" id="PAS93370.1"/>
    </source>
</evidence>
<dbReference type="SUPFAM" id="SSF55785">
    <property type="entry name" value="PYP-like sensor domain (PAS domain)"/>
    <property type="match status" value="2"/>
</dbReference>
<evidence type="ECO:0000313" key="8">
    <source>
        <dbReference type="Proteomes" id="UP000623509"/>
    </source>
</evidence>
<evidence type="ECO:0000259" key="1">
    <source>
        <dbReference type="PROSITE" id="PS50112"/>
    </source>
</evidence>